<reference evidence="4 5" key="1">
    <citation type="submission" date="2012-04" db="EMBL/GenBank/DDBJ databases">
        <title>The Genome Sequence of Saprolegnia declina VS20.</title>
        <authorList>
            <consortium name="The Broad Institute Genome Sequencing Platform"/>
            <person name="Russ C."/>
            <person name="Nusbaum C."/>
            <person name="Tyler B."/>
            <person name="van West P."/>
            <person name="Dieguez-Uribeondo J."/>
            <person name="de Bruijn I."/>
            <person name="Tripathy S."/>
            <person name="Jiang R."/>
            <person name="Young S.K."/>
            <person name="Zeng Q."/>
            <person name="Gargeya S."/>
            <person name="Fitzgerald M."/>
            <person name="Haas B."/>
            <person name="Abouelleil A."/>
            <person name="Alvarado L."/>
            <person name="Arachchi H.M."/>
            <person name="Berlin A."/>
            <person name="Chapman S.B."/>
            <person name="Goldberg J."/>
            <person name="Griggs A."/>
            <person name="Gujja S."/>
            <person name="Hansen M."/>
            <person name="Howarth C."/>
            <person name="Imamovic A."/>
            <person name="Larimer J."/>
            <person name="McCowen C."/>
            <person name="Montmayeur A."/>
            <person name="Murphy C."/>
            <person name="Neiman D."/>
            <person name="Pearson M."/>
            <person name="Priest M."/>
            <person name="Roberts A."/>
            <person name="Saif S."/>
            <person name="Shea T."/>
            <person name="Sisk P."/>
            <person name="Sykes S."/>
            <person name="Wortman J."/>
            <person name="Nusbaum C."/>
            <person name="Birren B."/>
        </authorList>
    </citation>
    <scope>NUCLEOTIDE SEQUENCE [LARGE SCALE GENOMIC DNA]</scope>
    <source>
        <strain evidence="4 5">VS20</strain>
    </source>
</reference>
<name>T0QYU6_SAPDV</name>
<dbReference type="InterPro" id="IPR036116">
    <property type="entry name" value="FN3_sf"/>
</dbReference>
<feature type="domain" description="Fibronectin type-III" evidence="3">
    <location>
        <begin position="461"/>
        <end position="556"/>
    </location>
</feature>
<dbReference type="GeneID" id="19943251"/>
<gene>
    <name evidence="4" type="ORF">SDRG_02524</name>
</gene>
<keyword evidence="5" id="KW-1185">Reference proteome</keyword>
<sequence>MWWVLLVAIARLASGAGFASCYDALLGCAVCSTFAEIVGDATWSNSRVSDETSPAACVASCSKSHCDCLARNGSVFCGRVSSLRPTVHKVALQHSLDVGTVLTIGIGERANGTVVLSSPAASDLTITLGATFIYVDAAPAWTAAILVPALLQGRAPLTVAFHRRSWRLSMANVVLGILPSPTTYIYDHLLHDTPITLHQPPPLDSFGDRIAMLETSALRCSRACVALQTCSAWSYTAPTCAMSQYPKARTAPASHNCALLSAPRIANVTGGAFRLILPDDDRDFCQRARIGYELQQWRLGRWERCQMYTAHTASALVTRDAINTRLQPSTTYTWRLVAHEMLARNSTSSVTFAVRTALAGCPATRPRLRILHVFASTVRLRVLFPLDLNGAQPHTLLVQLQAHNGTMHTQTFDAHTQEIALHHLDAESNHVVRSALQLTDCALRWSSIVAFSTPAPALPSRVRDLAIADSSSTTLNVTWRAPLSSGGVPLHAYVVRCCLVSALRSDAEITEHVSADTMQLQLTNLVANSTYNITVHAVNRARLVASTFIMASTLAHDNIEMDVANVTCRARTGGSLLLKWSVPRNASGGTYVLTSPTTSVELPWTTNSMVVSHNVLISTAMTFTLQCVRSNRIRASTLITCETVAATRPAATSAPTLLRVSGGRITVATTPPSDTGGVPLLAHAVVIRLASEARTTRIDVPLASTIAKISNLRPEMTYTVAYQSQNRMVVVICPGNYLTSLTL</sequence>
<dbReference type="Proteomes" id="UP000030762">
    <property type="component" value="Unassembled WGS sequence"/>
</dbReference>
<evidence type="ECO:0000256" key="1">
    <source>
        <dbReference type="ARBA" id="ARBA00022737"/>
    </source>
</evidence>
<dbReference type="PANTHER" id="PTHR46708:SF10">
    <property type="entry name" value="RECEPTOR-TYPE TYROSINE-PROTEIN PHOSPHATASE ETA-LIKE"/>
    <property type="match status" value="1"/>
</dbReference>
<dbReference type="SUPFAM" id="SSF49265">
    <property type="entry name" value="Fibronectin type III"/>
    <property type="match status" value="3"/>
</dbReference>
<organism evidence="4 5">
    <name type="scientific">Saprolegnia diclina (strain VS20)</name>
    <dbReference type="NCBI Taxonomy" id="1156394"/>
    <lineage>
        <taxon>Eukaryota</taxon>
        <taxon>Sar</taxon>
        <taxon>Stramenopiles</taxon>
        <taxon>Oomycota</taxon>
        <taxon>Saprolegniomycetes</taxon>
        <taxon>Saprolegniales</taxon>
        <taxon>Saprolegniaceae</taxon>
        <taxon>Saprolegnia</taxon>
    </lineage>
</organism>
<dbReference type="InterPro" id="IPR003961">
    <property type="entry name" value="FN3_dom"/>
</dbReference>
<evidence type="ECO:0000313" key="5">
    <source>
        <dbReference type="Proteomes" id="UP000030762"/>
    </source>
</evidence>
<dbReference type="Pfam" id="PF00041">
    <property type="entry name" value="fn3"/>
    <property type="match status" value="1"/>
</dbReference>
<feature type="domain" description="Fibronectin type-III" evidence="3">
    <location>
        <begin position="651"/>
        <end position="743"/>
    </location>
</feature>
<dbReference type="SMART" id="SM00060">
    <property type="entry name" value="FN3"/>
    <property type="match status" value="3"/>
</dbReference>
<evidence type="ECO:0000313" key="4">
    <source>
        <dbReference type="EMBL" id="EQC39866.1"/>
    </source>
</evidence>
<dbReference type="Gene3D" id="2.60.40.10">
    <property type="entry name" value="Immunoglobulins"/>
    <property type="match status" value="2"/>
</dbReference>
<dbReference type="STRING" id="1156394.T0QYU6"/>
<feature type="signal peptide" evidence="2">
    <location>
        <begin position="1"/>
        <end position="15"/>
    </location>
</feature>
<feature type="chain" id="PRO_5013334294" description="Fibronectin type-III domain-containing protein" evidence="2">
    <location>
        <begin position="16"/>
        <end position="743"/>
    </location>
</feature>
<dbReference type="InterPro" id="IPR013783">
    <property type="entry name" value="Ig-like_fold"/>
</dbReference>
<accession>T0QYU6</accession>
<dbReference type="VEuPathDB" id="FungiDB:SDRG_02524"/>
<dbReference type="CDD" id="cd00063">
    <property type="entry name" value="FN3"/>
    <property type="match status" value="1"/>
</dbReference>
<dbReference type="RefSeq" id="XP_008606340.1">
    <property type="nucleotide sequence ID" value="XM_008608118.1"/>
</dbReference>
<proteinExistence type="predicted"/>
<keyword evidence="2" id="KW-0732">Signal</keyword>
<dbReference type="EMBL" id="JH767137">
    <property type="protein sequence ID" value="EQC39866.1"/>
    <property type="molecule type" value="Genomic_DNA"/>
</dbReference>
<evidence type="ECO:0000259" key="3">
    <source>
        <dbReference type="PROSITE" id="PS50853"/>
    </source>
</evidence>
<dbReference type="InParanoid" id="T0QYU6"/>
<protein>
    <recommendedName>
        <fullName evidence="3">Fibronectin type-III domain-containing protein</fullName>
    </recommendedName>
</protein>
<dbReference type="PROSITE" id="PS50853">
    <property type="entry name" value="FN3"/>
    <property type="match status" value="2"/>
</dbReference>
<evidence type="ECO:0000256" key="2">
    <source>
        <dbReference type="SAM" id="SignalP"/>
    </source>
</evidence>
<dbReference type="PANTHER" id="PTHR46708">
    <property type="entry name" value="TENASCIN"/>
    <property type="match status" value="1"/>
</dbReference>
<dbReference type="InterPro" id="IPR050991">
    <property type="entry name" value="ECM_Regulatory_Proteins"/>
</dbReference>
<dbReference type="AlphaFoldDB" id="T0QYU6"/>
<keyword evidence="1" id="KW-0677">Repeat</keyword>